<accession>A0A1G2ME12</accession>
<dbReference type="Proteomes" id="UP000176493">
    <property type="component" value="Unassembled WGS sequence"/>
</dbReference>
<evidence type="ECO:0000313" key="3">
    <source>
        <dbReference type="Proteomes" id="UP000176493"/>
    </source>
</evidence>
<dbReference type="EMBL" id="MHRJ01000031">
    <property type="protein sequence ID" value="OHA22136.1"/>
    <property type="molecule type" value="Genomic_DNA"/>
</dbReference>
<name>A0A1G2ME12_9BACT</name>
<comment type="caution">
    <text evidence="2">The sequence shown here is derived from an EMBL/GenBank/DDBJ whole genome shotgun (WGS) entry which is preliminary data.</text>
</comment>
<gene>
    <name evidence="2" type="ORF">A2W52_03910</name>
</gene>
<evidence type="ECO:0000256" key="1">
    <source>
        <dbReference type="SAM" id="Phobius"/>
    </source>
</evidence>
<organism evidence="2 3">
    <name type="scientific">Candidatus Taylorbacteria bacterium RIFCSPHIGHO2_02_49_25</name>
    <dbReference type="NCBI Taxonomy" id="1802305"/>
    <lineage>
        <taxon>Bacteria</taxon>
        <taxon>Candidatus Tayloriibacteriota</taxon>
    </lineage>
</organism>
<dbReference type="AlphaFoldDB" id="A0A1G2ME12"/>
<keyword evidence="1" id="KW-1133">Transmembrane helix</keyword>
<protein>
    <submittedName>
        <fullName evidence="2">Uncharacterized protein</fullName>
    </submittedName>
</protein>
<reference evidence="2 3" key="1">
    <citation type="journal article" date="2016" name="Nat. Commun.">
        <title>Thousands of microbial genomes shed light on interconnected biogeochemical processes in an aquifer system.</title>
        <authorList>
            <person name="Anantharaman K."/>
            <person name="Brown C.T."/>
            <person name="Hug L.A."/>
            <person name="Sharon I."/>
            <person name="Castelle C.J."/>
            <person name="Probst A.J."/>
            <person name="Thomas B.C."/>
            <person name="Singh A."/>
            <person name="Wilkins M.J."/>
            <person name="Karaoz U."/>
            <person name="Brodie E.L."/>
            <person name="Williams K.H."/>
            <person name="Hubbard S.S."/>
            <person name="Banfield J.F."/>
        </authorList>
    </citation>
    <scope>NUCLEOTIDE SEQUENCE [LARGE SCALE GENOMIC DNA]</scope>
</reference>
<keyword evidence="1" id="KW-0472">Membrane</keyword>
<feature type="transmembrane region" description="Helical" evidence="1">
    <location>
        <begin position="28"/>
        <end position="50"/>
    </location>
</feature>
<evidence type="ECO:0000313" key="2">
    <source>
        <dbReference type="EMBL" id="OHA22136.1"/>
    </source>
</evidence>
<keyword evidence="1" id="KW-0812">Transmembrane</keyword>
<proteinExistence type="predicted"/>
<sequence>MNLLLISVSTIIAAVTVAAILRVKDAQSKAFAALCALVGFVVVALTSYMAGSKEWGVDGQLPAISSFPDKTVFLRGSDLVMMDETRTAILREIDSATKNPRGKTRLYDIGPSSLPHYPYLIAIRESTNGGFAINLYPLYITKPPKLPPTDGLTNKTAAETNAAKLEKTGKP</sequence>